<name>A0A085WMJ1_9BACT</name>
<accession>A0A085WMJ1</accession>
<feature type="region of interest" description="Disordered" evidence="1">
    <location>
        <begin position="32"/>
        <end position="99"/>
    </location>
</feature>
<dbReference type="Proteomes" id="UP000028725">
    <property type="component" value="Unassembled WGS sequence"/>
</dbReference>
<evidence type="ECO:0000313" key="3">
    <source>
        <dbReference type="EMBL" id="KFE68904.1"/>
    </source>
</evidence>
<keyword evidence="2" id="KW-0472">Membrane</keyword>
<protein>
    <submittedName>
        <fullName evidence="3">Uncharacterized protein</fullName>
    </submittedName>
</protein>
<evidence type="ECO:0000256" key="2">
    <source>
        <dbReference type="SAM" id="Phobius"/>
    </source>
</evidence>
<organism evidence="3 4">
    <name type="scientific">Hyalangium minutum</name>
    <dbReference type="NCBI Taxonomy" id="394096"/>
    <lineage>
        <taxon>Bacteria</taxon>
        <taxon>Pseudomonadati</taxon>
        <taxon>Myxococcota</taxon>
        <taxon>Myxococcia</taxon>
        <taxon>Myxococcales</taxon>
        <taxon>Cystobacterineae</taxon>
        <taxon>Archangiaceae</taxon>
        <taxon>Hyalangium</taxon>
    </lineage>
</organism>
<comment type="caution">
    <text evidence="3">The sequence shown here is derived from an EMBL/GenBank/DDBJ whole genome shotgun (WGS) entry which is preliminary data.</text>
</comment>
<feature type="transmembrane region" description="Helical" evidence="2">
    <location>
        <begin position="175"/>
        <end position="203"/>
    </location>
</feature>
<feature type="transmembrane region" description="Helical" evidence="2">
    <location>
        <begin position="210"/>
        <end position="239"/>
    </location>
</feature>
<feature type="transmembrane region" description="Helical" evidence="2">
    <location>
        <begin position="108"/>
        <end position="131"/>
    </location>
</feature>
<dbReference type="EMBL" id="JMCB01000005">
    <property type="protein sequence ID" value="KFE68904.1"/>
    <property type="molecule type" value="Genomic_DNA"/>
</dbReference>
<feature type="transmembrane region" description="Helical" evidence="2">
    <location>
        <begin position="143"/>
        <end position="169"/>
    </location>
</feature>
<evidence type="ECO:0000256" key="1">
    <source>
        <dbReference type="SAM" id="MobiDB-lite"/>
    </source>
</evidence>
<gene>
    <name evidence="3" type="ORF">DB31_6806</name>
</gene>
<feature type="compositionally biased region" description="Basic and acidic residues" evidence="1">
    <location>
        <begin position="69"/>
        <end position="88"/>
    </location>
</feature>
<dbReference type="AlphaFoldDB" id="A0A085WMJ1"/>
<sequence length="279" mass="27984">MKLPVAGCYILGMSRIWLVLVLVCALAPLQGSAQSSPPPLVPSAPEEDPYDPKGGPTSSDPYGGYDDEPAPRRSSADGEEKPKEEIIPHKGTSSRGSRANNGRVIGEAVVGGLFGVAGAVPGLLMMSELCLTSDCDDSVNSQFFTGMALAFTGWTLGSGLGIVVGGSLAGGEGDFLATLGGSALGALVGVGGSLATLGLSLALHSVSEGLGILALVITVPLVSLPLLVLGPLVGGIRFYESSHESAVAQQQGASASVRMVPVISVSPSGGLVAGLMGRF</sequence>
<keyword evidence="2" id="KW-1133">Transmembrane helix</keyword>
<keyword evidence="2" id="KW-0812">Transmembrane</keyword>
<reference evidence="3 4" key="1">
    <citation type="submission" date="2014-04" db="EMBL/GenBank/DDBJ databases">
        <title>Genome assembly of Hyalangium minutum DSM 14724.</title>
        <authorList>
            <person name="Sharma G."/>
            <person name="Subramanian S."/>
        </authorList>
    </citation>
    <scope>NUCLEOTIDE SEQUENCE [LARGE SCALE GENOMIC DNA]</scope>
    <source>
        <strain evidence="3 4">DSM 14724</strain>
    </source>
</reference>
<keyword evidence="4" id="KW-1185">Reference proteome</keyword>
<dbReference type="PATRIC" id="fig|394096.3.peg.2850"/>
<dbReference type="STRING" id="394096.DB31_6806"/>
<evidence type="ECO:0000313" key="4">
    <source>
        <dbReference type="Proteomes" id="UP000028725"/>
    </source>
</evidence>
<proteinExistence type="predicted"/>